<evidence type="ECO:0000313" key="13">
    <source>
        <dbReference type="Proteomes" id="UP000053797"/>
    </source>
</evidence>
<feature type="transmembrane region" description="Helical" evidence="8">
    <location>
        <begin position="68"/>
        <end position="89"/>
    </location>
</feature>
<evidence type="ECO:0000256" key="5">
    <source>
        <dbReference type="ARBA" id="ARBA00022692"/>
    </source>
</evidence>
<evidence type="ECO:0000313" key="10">
    <source>
        <dbReference type="EMBL" id="KSU48103.1"/>
    </source>
</evidence>
<dbReference type="EMBL" id="LNQL01000005">
    <property type="protein sequence ID" value="KSU48103.1"/>
    <property type="molecule type" value="Genomic_DNA"/>
</dbReference>
<feature type="transmembrane region" description="Helical" evidence="8">
    <location>
        <begin position="12"/>
        <end position="33"/>
    </location>
</feature>
<dbReference type="EMBL" id="LDQV01000028">
    <property type="protein sequence ID" value="KTR25979.1"/>
    <property type="molecule type" value="Genomic_DNA"/>
</dbReference>
<organism evidence="10 13">
    <name type="scientific">Exiguobacterium indicum</name>
    <dbReference type="NCBI Taxonomy" id="296995"/>
    <lineage>
        <taxon>Bacteria</taxon>
        <taxon>Bacillati</taxon>
        <taxon>Bacillota</taxon>
        <taxon>Bacilli</taxon>
        <taxon>Bacillales</taxon>
        <taxon>Bacillales Family XII. Incertae Sedis</taxon>
        <taxon>Exiguobacterium</taxon>
    </lineage>
</organism>
<keyword evidence="2" id="KW-0813">Transport</keyword>
<evidence type="ECO:0000256" key="2">
    <source>
        <dbReference type="ARBA" id="ARBA00022448"/>
    </source>
</evidence>
<keyword evidence="6 8" id="KW-1133">Transmembrane helix</keyword>
<evidence type="ECO:0000256" key="7">
    <source>
        <dbReference type="ARBA" id="ARBA00023136"/>
    </source>
</evidence>
<evidence type="ECO:0000313" key="11">
    <source>
        <dbReference type="EMBL" id="KTR25979.1"/>
    </source>
</evidence>
<feature type="transmembrane region" description="Helical" evidence="8">
    <location>
        <begin position="301"/>
        <end position="323"/>
    </location>
</feature>
<evidence type="ECO:0000313" key="12">
    <source>
        <dbReference type="EMBL" id="MEI4463647.1"/>
    </source>
</evidence>
<comment type="caution">
    <text evidence="10">The sequence shown here is derived from an EMBL/GenBank/DDBJ whole genome shotgun (WGS) entry which is preliminary data.</text>
</comment>
<dbReference type="GO" id="GO:0008982">
    <property type="term" value="F:protein-N(PI)-phosphohistidine-sugar phosphotransferase activity"/>
    <property type="evidence" value="ECO:0007669"/>
    <property type="project" value="InterPro"/>
</dbReference>
<accession>A0A0V8GCV5</accession>
<feature type="transmembrane region" description="Helical" evidence="8">
    <location>
        <begin position="95"/>
        <end position="117"/>
    </location>
</feature>
<dbReference type="GO" id="GO:0009401">
    <property type="term" value="P:phosphoenolpyruvate-dependent sugar phosphotransferase system"/>
    <property type="evidence" value="ECO:0007669"/>
    <property type="project" value="InterPro"/>
</dbReference>
<feature type="transmembrane region" description="Helical" evidence="8">
    <location>
        <begin position="252"/>
        <end position="272"/>
    </location>
</feature>
<keyword evidence="4 12" id="KW-0762">Sugar transport</keyword>
<dbReference type="Proteomes" id="UP001387110">
    <property type="component" value="Unassembled WGS sequence"/>
</dbReference>
<evidence type="ECO:0000256" key="1">
    <source>
        <dbReference type="ARBA" id="ARBA00004651"/>
    </source>
</evidence>
<evidence type="ECO:0000256" key="6">
    <source>
        <dbReference type="ARBA" id="ARBA00022989"/>
    </source>
</evidence>
<feature type="transmembrane region" description="Helical" evidence="8">
    <location>
        <begin position="202"/>
        <end position="223"/>
    </location>
</feature>
<evidence type="ECO:0000256" key="4">
    <source>
        <dbReference type="ARBA" id="ARBA00022597"/>
    </source>
</evidence>
<dbReference type="GeneID" id="90838295"/>
<evidence type="ECO:0000313" key="15">
    <source>
        <dbReference type="Proteomes" id="UP001387110"/>
    </source>
</evidence>
<evidence type="ECO:0000256" key="8">
    <source>
        <dbReference type="SAM" id="Phobius"/>
    </source>
</evidence>
<protein>
    <submittedName>
        <fullName evidence="11">Membrane protein</fullName>
    </submittedName>
    <submittedName>
        <fullName evidence="12">PTS sugar transporter subunit IIC</fullName>
    </submittedName>
</protein>
<sequence length="340" mass="34867">MTTLKEYAMDRMVKVSAGMANAVLVTLGVGLLIETLGNLLHIQMLLTIGGVAKVLLAPALGAGIAFQLGGNTLVLFSAMIAATIGGAALQSTASGLVLVPGQPISALLAAAVAVYVGKRMTGKTKFDMMVIPMSAVLAGGVTGIGAAAVTTPLLTKFSAMITASVESSPIATSLVIALIFSVLLMSPASSAALAIALQLDPVASAAALIGCSAQFVGFTLMAYRQTDPGGLIASFFVTPKVQFPNIVKNPRLVVAPFLAAMISAPVATLLLSLKVPYELAGLGLNSMIAPLNIFVNQGPQAFLVFFLTGVVLPGVLTLVFYRLTTVAGWTKRGDLHLEIQ</sequence>
<gene>
    <name evidence="10" type="ORF">AS033_13270</name>
    <name evidence="11" type="ORF">RSA11_12270</name>
    <name evidence="12" type="ORF">SZL87_14565</name>
</gene>
<feature type="transmembrane region" description="Helical" evidence="8">
    <location>
        <begin position="39"/>
        <end position="56"/>
    </location>
</feature>
<dbReference type="Proteomes" id="UP000072605">
    <property type="component" value="Unassembled WGS sequence"/>
</dbReference>
<reference evidence="11 14" key="2">
    <citation type="journal article" date="2016" name="Front. Microbiol.">
        <title>Genomic Resource of Rice Seed Associated Bacteria.</title>
        <authorList>
            <person name="Midha S."/>
            <person name="Bansal K."/>
            <person name="Sharma S."/>
            <person name="Kumar N."/>
            <person name="Patil P.P."/>
            <person name="Chaudhry V."/>
            <person name="Patil P.B."/>
        </authorList>
    </citation>
    <scope>NUCLEOTIDE SEQUENCE [LARGE SCALE GENOMIC DNA]</scope>
    <source>
        <strain evidence="11 14">RSA11</strain>
    </source>
</reference>
<proteinExistence type="predicted"/>
<dbReference type="RefSeq" id="WP_029340800.1">
    <property type="nucleotide sequence ID" value="NZ_FMYN01000005.1"/>
</dbReference>
<evidence type="ECO:0000256" key="3">
    <source>
        <dbReference type="ARBA" id="ARBA00022475"/>
    </source>
</evidence>
<dbReference type="EMBL" id="JBAWKY010000005">
    <property type="protein sequence ID" value="MEI4463647.1"/>
    <property type="molecule type" value="Genomic_DNA"/>
</dbReference>
<name>A0A0V8GCV5_9BACL</name>
<evidence type="ECO:0000313" key="14">
    <source>
        <dbReference type="Proteomes" id="UP000072605"/>
    </source>
</evidence>
<feature type="transmembrane region" description="Helical" evidence="8">
    <location>
        <begin position="129"/>
        <end position="150"/>
    </location>
</feature>
<keyword evidence="7 8" id="KW-0472">Membrane</keyword>
<feature type="transmembrane region" description="Helical" evidence="8">
    <location>
        <begin position="170"/>
        <end position="195"/>
    </location>
</feature>
<feature type="transmembrane region" description="Helical" evidence="8">
    <location>
        <begin position="279"/>
        <end position="295"/>
    </location>
</feature>
<dbReference type="AlphaFoldDB" id="A0A0V8GCV5"/>
<keyword evidence="3" id="KW-1003">Cell membrane</keyword>
<dbReference type="OrthoDB" id="396983at2"/>
<reference evidence="10 13" key="1">
    <citation type="journal article" date="2015" name="Int. J. Syst. Evol. Microbiol.">
        <title>Exiguobacterium enclense sp. nov., isolated from sediment.</title>
        <authorList>
            <person name="Dastager S.G."/>
            <person name="Mawlankar R."/>
            <person name="Sonalkar V.V."/>
            <person name="Thorat M.N."/>
            <person name="Mual P."/>
            <person name="Verma A."/>
            <person name="Krishnamurthi S."/>
            <person name="Tang S.K."/>
            <person name="Li W.J."/>
        </authorList>
    </citation>
    <scope>NUCLEOTIDE SEQUENCE [LARGE SCALE GENOMIC DNA]</scope>
    <source>
        <strain evidence="10 13">NIO-1109</strain>
    </source>
</reference>
<dbReference type="Proteomes" id="UP000053797">
    <property type="component" value="Unassembled WGS sequence"/>
</dbReference>
<reference evidence="12 15" key="3">
    <citation type="submission" date="2023-12" db="EMBL/GenBank/DDBJ databases">
        <authorList>
            <person name="Easwaran N."/>
            <person name="Lazarus H.P.S."/>
        </authorList>
    </citation>
    <scope>NUCLEOTIDE SEQUENCE [LARGE SCALE GENOMIC DNA]</scope>
    <source>
        <strain evidence="12 15">VIT-2023</strain>
    </source>
</reference>
<dbReference type="Pfam" id="PF13303">
    <property type="entry name" value="PTS_EIIC_2"/>
    <property type="match status" value="1"/>
</dbReference>
<keyword evidence="15" id="KW-1185">Reference proteome</keyword>
<dbReference type="InterPro" id="IPR003352">
    <property type="entry name" value="PTS_EIIC"/>
</dbReference>
<comment type="subcellular location">
    <subcellularLocation>
        <location evidence="1">Cell membrane</location>
        <topology evidence="1">Multi-pass membrane protein</topology>
    </subcellularLocation>
</comment>
<keyword evidence="5 8" id="KW-0812">Transmembrane</keyword>
<evidence type="ECO:0000259" key="9">
    <source>
        <dbReference type="Pfam" id="PF13303"/>
    </source>
</evidence>
<dbReference type="GO" id="GO:0005886">
    <property type="term" value="C:plasma membrane"/>
    <property type="evidence" value="ECO:0007669"/>
    <property type="project" value="UniProtKB-SubCell"/>
</dbReference>
<feature type="domain" description="Phosphotransferase system EIIC" evidence="9">
    <location>
        <begin position="14"/>
        <end position="336"/>
    </location>
</feature>